<organism evidence="2 3">
    <name type="scientific">Cristinia sonorae</name>
    <dbReference type="NCBI Taxonomy" id="1940300"/>
    <lineage>
        <taxon>Eukaryota</taxon>
        <taxon>Fungi</taxon>
        <taxon>Dikarya</taxon>
        <taxon>Basidiomycota</taxon>
        <taxon>Agaricomycotina</taxon>
        <taxon>Agaricomycetes</taxon>
        <taxon>Agaricomycetidae</taxon>
        <taxon>Agaricales</taxon>
        <taxon>Pleurotineae</taxon>
        <taxon>Stephanosporaceae</taxon>
        <taxon>Cristinia</taxon>
    </lineage>
</organism>
<gene>
    <name evidence="2" type="ORF">BXZ70DRAFT_73306</name>
</gene>
<evidence type="ECO:0000259" key="1">
    <source>
        <dbReference type="Pfam" id="PF00134"/>
    </source>
</evidence>
<name>A0A8K0USN0_9AGAR</name>
<dbReference type="Proteomes" id="UP000813824">
    <property type="component" value="Unassembled WGS sequence"/>
</dbReference>
<dbReference type="SUPFAM" id="SSF47954">
    <property type="entry name" value="Cyclin-like"/>
    <property type="match status" value="1"/>
</dbReference>
<dbReference type="OrthoDB" id="244495at2759"/>
<protein>
    <recommendedName>
        <fullName evidence="1">Cyclin N-terminal domain-containing protein</fullName>
    </recommendedName>
</protein>
<dbReference type="EMBL" id="JAEVFJ010000011">
    <property type="protein sequence ID" value="KAH8101740.1"/>
    <property type="molecule type" value="Genomic_DNA"/>
</dbReference>
<feature type="domain" description="Cyclin N-terminal" evidence="1">
    <location>
        <begin position="60"/>
        <end position="152"/>
    </location>
</feature>
<keyword evidence="3" id="KW-1185">Reference proteome</keyword>
<evidence type="ECO:0000313" key="3">
    <source>
        <dbReference type="Proteomes" id="UP000813824"/>
    </source>
</evidence>
<dbReference type="Gene3D" id="1.10.472.10">
    <property type="entry name" value="Cyclin-like"/>
    <property type="match status" value="1"/>
</dbReference>
<reference evidence="2" key="1">
    <citation type="journal article" date="2021" name="New Phytol.">
        <title>Evolutionary innovations through gain and loss of genes in the ectomycorrhizal Boletales.</title>
        <authorList>
            <person name="Wu G."/>
            <person name="Miyauchi S."/>
            <person name="Morin E."/>
            <person name="Kuo A."/>
            <person name="Drula E."/>
            <person name="Varga T."/>
            <person name="Kohler A."/>
            <person name="Feng B."/>
            <person name="Cao Y."/>
            <person name="Lipzen A."/>
            <person name="Daum C."/>
            <person name="Hundley H."/>
            <person name="Pangilinan J."/>
            <person name="Johnson J."/>
            <person name="Barry K."/>
            <person name="LaButti K."/>
            <person name="Ng V."/>
            <person name="Ahrendt S."/>
            <person name="Min B."/>
            <person name="Choi I.G."/>
            <person name="Park H."/>
            <person name="Plett J.M."/>
            <person name="Magnuson J."/>
            <person name="Spatafora J.W."/>
            <person name="Nagy L.G."/>
            <person name="Henrissat B."/>
            <person name="Grigoriev I.V."/>
            <person name="Yang Z.L."/>
            <person name="Xu J."/>
            <person name="Martin F.M."/>
        </authorList>
    </citation>
    <scope>NUCLEOTIDE SEQUENCE</scope>
    <source>
        <strain evidence="2">KKN 215</strain>
    </source>
</reference>
<dbReference type="CDD" id="cd20557">
    <property type="entry name" value="CYCLIN_ScPCL1-like"/>
    <property type="match status" value="1"/>
</dbReference>
<dbReference type="AlphaFoldDB" id="A0A8K0USN0"/>
<sequence length="177" mass="20212">MTRGPQAPAPHPTRLVASRPAHVAIEEYLPAAVACVKFLRGLFPGAVPDDIQIRREVVRLYTWVAELFSRTQIRFYVISGALDLIMRLEVCDFPALPPHELLTVACMLAHKYLEDTTYRIEAWSTAGQDMVPKDRVVQLEKAMLECLEWDVNFDFRSLREIGRRVFGNLCVGNECFF</sequence>
<proteinExistence type="predicted"/>
<comment type="caution">
    <text evidence="2">The sequence shown here is derived from an EMBL/GenBank/DDBJ whole genome shotgun (WGS) entry which is preliminary data.</text>
</comment>
<evidence type="ECO:0000313" key="2">
    <source>
        <dbReference type="EMBL" id="KAH8101740.1"/>
    </source>
</evidence>
<dbReference type="InterPro" id="IPR036915">
    <property type="entry name" value="Cyclin-like_sf"/>
</dbReference>
<dbReference type="Pfam" id="PF00134">
    <property type="entry name" value="Cyclin_N"/>
    <property type="match status" value="1"/>
</dbReference>
<accession>A0A8K0USN0</accession>
<dbReference type="InterPro" id="IPR006671">
    <property type="entry name" value="Cyclin_N"/>
</dbReference>